<keyword evidence="5" id="KW-0460">Magnesium</keyword>
<accession>A0A060H2W8</accession>
<evidence type="ECO:0000256" key="1">
    <source>
        <dbReference type="ARBA" id="ARBA00004141"/>
    </source>
</evidence>
<dbReference type="PATRIC" id="fig|155920.8.peg.1117"/>
<keyword evidence="3" id="KW-0813">Transport</keyword>
<proteinExistence type="inferred from homology"/>
<dbReference type="Gene3D" id="1.10.357.20">
    <property type="entry name" value="SLC41 divalent cation transporters, integral membrane domain"/>
    <property type="match status" value="1"/>
</dbReference>
<keyword evidence="7" id="KW-0472">Membrane</keyword>
<feature type="domain" description="SLC41A/MgtE integral membrane" evidence="8">
    <location>
        <begin position="9"/>
        <end position="39"/>
    </location>
</feature>
<dbReference type="SUPFAM" id="SSF161093">
    <property type="entry name" value="MgtE membrane domain-like"/>
    <property type="match status" value="1"/>
</dbReference>
<evidence type="ECO:0000256" key="6">
    <source>
        <dbReference type="ARBA" id="ARBA00022989"/>
    </source>
</evidence>
<dbReference type="EMBL" id="CP006696">
    <property type="protein sequence ID" value="AIC11119.1"/>
    <property type="molecule type" value="Genomic_DNA"/>
</dbReference>
<evidence type="ECO:0000313" key="9">
    <source>
        <dbReference type="EMBL" id="AIC11119.1"/>
    </source>
</evidence>
<dbReference type="GO" id="GO:0016020">
    <property type="term" value="C:membrane"/>
    <property type="evidence" value="ECO:0007669"/>
    <property type="project" value="UniProtKB-SubCell"/>
</dbReference>
<evidence type="ECO:0000256" key="3">
    <source>
        <dbReference type="ARBA" id="ARBA00022448"/>
    </source>
</evidence>
<evidence type="ECO:0000256" key="4">
    <source>
        <dbReference type="ARBA" id="ARBA00022692"/>
    </source>
</evidence>
<protein>
    <recommendedName>
        <fullName evidence="8">SLC41A/MgtE integral membrane domain-containing protein</fullName>
    </recommendedName>
</protein>
<dbReference type="AlphaFoldDB" id="A0A060H2W8"/>
<evidence type="ECO:0000259" key="8">
    <source>
        <dbReference type="Pfam" id="PF01769"/>
    </source>
</evidence>
<dbReference type="Pfam" id="PF01769">
    <property type="entry name" value="MgtE"/>
    <property type="match status" value="1"/>
</dbReference>
<evidence type="ECO:0000256" key="2">
    <source>
        <dbReference type="ARBA" id="ARBA00009749"/>
    </source>
</evidence>
<comment type="similarity">
    <text evidence="2">Belongs to the SLC41A transporter family.</text>
</comment>
<dbReference type="Proteomes" id="UP000027215">
    <property type="component" value="Chromosome"/>
</dbReference>
<evidence type="ECO:0000256" key="7">
    <source>
        <dbReference type="ARBA" id="ARBA00023136"/>
    </source>
</evidence>
<organism evidence="9 10">
    <name type="scientific">Xylella fastidiosa subsp. sandyi Ann-1</name>
    <dbReference type="NCBI Taxonomy" id="155920"/>
    <lineage>
        <taxon>Bacteria</taxon>
        <taxon>Pseudomonadati</taxon>
        <taxon>Pseudomonadota</taxon>
        <taxon>Gammaproteobacteria</taxon>
        <taxon>Lysobacterales</taxon>
        <taxon>Lysobacteraceae</taxon>
        <taxon>Xylella</taxon>
    </lineage>
</organism>
<evidence type="ECO:0000313" key="10">
    <source>
        <dbReference type="Proteomes" id="UP000027215"/>
    </source>
</evidence>
<dbReference type="GO" id="GO:0008324">
    <property type="term" value="F:monoatomic cation transmembrane transporter activity"/>
    <property type="evidence" value="ECO:0007669"/>
    <property type="project" value="InterPro"/>
</dbReference>
<gene>
    <name evidence="9" type="ORF">D934_04655</name>
</gene>
<dbReference type="KEGG" id="xfs:D934_04655"/>
<evidence type="ECO:0000256" key="5">
    <source>
        <dbReference type="ARBA" id="ARBA00022842"/>
    </source>
</evidence>
<comment type="subcellular location">
    <subcellularLocation>
        <location evidence="1">Membrane</location>
        <topology evidence="1">Multi-pass membrane protein</topology>
    </subcellularLocation>
</comment>
<keyword evidence="4" id="KW-0812">Transmembrane</keyword>
<sequence length="58" mass="5966">MVTLTALTPTVASIGGNAGTQVLAVMVRSLALGQISILQRIYHSSKKKSLLPSSTASP</sequence>
<dbReference type="InterPro" id="IPR036739">
    <property type="entry name" value="SLC41_membr_dom_sf"/>
</dbReference>
<dbReference type="InterPro" id="IPR006667">
    <property type="entry name" value="SLC41_membr_dom"/>
</dbReference>
<dbReference type="HOGENOM" id="CLU_2978308_0_0_6"/>
<keyword evidence="6" id="KW-1133">Transmembrane helix</keyword>
<name>A0A060H2W8_XYLFS</name>
<reference evidence="9 10" key="1">
    <citation type="submission" date="2013-08" db="EMBL/GenBank/DDBJ databases">
        <authorList>
            <person name="Stouthamer R."/>
            <person name="Nunney L."/>
        </authorList>
    </citation>
    <scope>NUCLEOTIDE SEQUENCE [LARGE SCALE GENOMIC DNA]</scope>
    <source>
        <strain evidence="10">ann-1</strain>
    </source>
</reference>